<comment type="caution">
    <text evidence="2">The sequence shown here is derived from an EMBL/GenBank/DDBJ whole genome shotgun (WGS) entry which is preliminary data.</text>
</comment>
<protein>
    <recommendedName>
        <fullName evidence="4">DUF3592 domain-containing protein</fullName>
    </recommendedName>
</protein>
<sequence length="112" mass="13201">MKTLKGILSIFFAISGMLTVLYLLATYERQQELNDRKFINQDYKITRGIVTKKSTYKGHSISITVQYYVNWVFHEESARLKKNDKISEGDSITIKYSRIKPELMMTEFDDEF</sequence>
<reference evidence="2 3" key="1">
    <citation type="submission" date="2024-04" db="EMBL/GenBank/DDBJ databases">
        <title>Flavobacterium sp. DGU38 16S ribosomal RNA gene Genome sequencing and assembly.</title>
        <authorList>
            <person name="Park S."/>
        </authorList>
    </citation>
    <scope>NUCLEOTIDE SEQUENCE [LARGE SCALE GENOMIC DNA]</scope>
    <source>
        <strain evidence="2 3">DGU38</strain>
    </source>
</reference>
<keyword evidence="3" id="KW-1185">Reference proteome</keyword>
<proteinExistence type="predicted"/>
<dbReference type="EMBL" id="JBBYHS010000004">
    <property type="protein sequence ID" value="MEL1253027.1"/>
    <property type="molecule type" value="Genomic_DNA"/>
</dbReference>
<feature type="transmembrane region" description="Helical" evidence="1">
    <location>
        <begin position="6"/>
        <end position="27"/>
    </location>
</feature>
<keyword evidence="1" id="KW-0812">Transmembrane</keyword>
<keyword evidence="1" id="KW-0472">Membrane</keyword>
<evidence type="ECO:0000313" key="3">
    <source>
        <dbReference type="Proteomes" id="UP001485226"/>
    </source>
</evidence>
<dbReference type="RefSeq" id="WP_341689931.1">
    <property type="nucleotide sequence ID" value="NZ_JBBYHS010000004.1"/>
</dbReference>
<evidence type="ECO:0000256" key="1">
    <source>
        <dbReference type="SAM" id="Phobius"/>
    </source>
</evidence>
<evidence type="ECO:0000313" key="2">
    <source>
        <dbReference type="EMBL" id="MEL1253027.1"/>
    </source>
</evidence>
<gene>
    <name evidence="2" type="ORF">AAEO57_04505</name>
</gene>
<evidence type="ECO:0008006" key="4">
    <source>
        <dbReference type="Google" id="ProtNLM"/>
    </source>
</evidence>
<organism evidence="2 3">
    <name type="scientific">Flavobacterium calami</name>
    <dbReference type="NCBI Taxonomy" id="3139144"/>
    <lineage>
        <taxon>Bacteria</taxon>
        <taxon>Pseudomonadati</taxon>
        <taxon>Bacteroidota</taxon>
        <taxon>Flavobacteriia</taxon>
        <taxon>Flavobacteriales</taxon>
        <taxon>Flavobacteriaceae</taxon>
        <taxon>Flavobacterium</taxon>
    </lineage>
</organism>
<accession>A0ABU9IMV3</accession>
<name>A0ABU9IMV3_9FLAO</name>
<dbReference type="Proteomes" id="UP001485226">
    <property type="component" value="Unassembled WGS sequence"/>
</dbReference>
<keyword evidence="1" id="KW-1133">Transmembrane helix</keyword>